<sequence length="181" mass="21314">MENTATSYSRELMVSIPRGTLVDIETTGLDRIQDEIVVFGYIQGSCLEIICRTSKEEKPFIAQITSLVSKLPRPFYAYNLSFEKEFLKAKGMNIAGIDLFQPWREKAEKYNLKWPKLDELFSHAENYFNEPVIGGKDIPLLWQRFLQTGDRDFLQQIIRHNESDLLRELYLLVYYRDSYRL</sequence>
<dbReference type="Pfam" id="PF13482">
    <property type="entry name" value="RNase_H_2"/>
    <property type="match status" value="1"/>
</dbReference>
<gene>
    <name evidence="2" type="ORF">S03H2_34183</name>
</gene>
<dbReference type="AlphaFoldDB" id="X1H9H9"/>
<name>X1H9H9_9ZZZZ</name>
<protein>
    <recommendedName>
        <fullName evidence="1">YprB ribonuclease H-like domain-containing protein</fullName>
    </recommendedName>
</protein>
<organism evidence="2">
    <name type="scientific">marine sediment metagenome</name>
    <dbReference type="NCBI Taxonomy" id="412755"/>
    <lineage>
        <taxon>unclassified sequences</taxon>
        <taxon>metagenomes</taxon>
        <taxon>ecological metagenomes</taxon>
    </lineage>
</organism>
<evidence type="ECO:0000313" key="2">
    <source>
        <dbReference type="EMBL" id="GAH53735.1"/>
    </source>
</evidence>
<reference evidence="2" key="1">
    <citation type="journal article" date="2014" name="Front. Microbiol.">
        <title>High frequency of phylogenetically diverse reductive dehalogenase-homologous genes in deep subseafloor sedimentary metagenomes.</title>
        <authorList>
            <person name="Kawai M."/>
            <person name="Futagami T."/>
            <person name="Toyoda A."/>
            <person name="Takaki Y."/>
            <person name="Nishi S."/>
            <person name="Hori S."/>
            <person name="Arai W."/>
            <person name="Tsubouchi T."/>
            <person name="Morono Y."/>
            <person name="Uchiyama I."/>
            <person name="Ito T."/>
            <person name="Fujiyama A."/>
            <person name="Inagaki F."/>
            <person name="Takami H."/>
        </authorList>
    </citation>
    <scope>NUCLEOTIDE SEQUENCE</scope>
    <source>
        <strain evidence="2">Expedition CK06-06</strain>
    </source>
</reference>
<dbReference type="InterPro" id="IPR038720">
    <property type="entry name" value="YprB_RNase_H-like_dom"/>
</dbReference>
<proteinExistence type="predicted"/>
<dbReference type="SUPFAM" id="SSF53098">
    <property type="entry name" value="Ribonuclease H-like"/>
    <property type="match status" value="1"/>
</dbReference>
<feature type="domain" description="YprB ribonuclease H-like" evidence="1">
    <location>
        <begin position="22"/>
        <end position="171"/>
    </location>
</feature>
<dbReference type="InterPro" id="IPR012337">
    <property type="entry name" value="RNaseH-like_sf"/>
</dbReference>
<accession>X1H9H9</accession>
<dbReference type="EMBL" id="BARU01020843">
    <property type="protein sequence ID" value="GAH53735.1"/>
    <property type="molecule type" value="Genomic_DNA"/>
</dbReference>
<evidence type="ECO:0000259" key="1">
    <source>
        <dbReference type="Pfam" id="PF13482"/>
    </source>
</evidence>
<comment type="caution">
    <text evidence="2">The sequence shown here is derived from an EMBL/GenBank/DDBJ whole genome shotgun (WGS) entry which is preliminary data.</text>
</comment>